<name>A0A1H9RBR8_9RHOB</name>
<dbReference type="PROSITE" id="PS00211">
    <property type="entry name" value="ABC_TRANSPORTER_1"/>
    <property type="match status" value="1"/>
</dbReference>
<dbReference type="RefSeq" id="WP_092688789.1">
    <property type="nucleotide sequence ID" value="NZ_FOGU01000002.1"/>
</dbReference>
<dbReference type="AlphaFoldDB" id="A0A1H9RBR8"/>
<evidence type="ECO:0000313" key="7">
    <source>
        <dbReference type="Proteomes" id="UP000198885"/>
    </source>
</evidence>
<dbReference type="InterPro" id="IPR017871">
    <property type="entry name" value="ABC_transporter-like_CS"/>
</dbReference>
<accession>A0A1H9RBR8</accession>
<dbReference type="InterPro" id="IPR003439">
    <property type="entry name" value="ABC_transporter-like_ATP-bd"/>
</dbReference>
<dbReference type="PANTHER" id="PTHR42788">
    <property type="entry name" value="TAURINE IMPORT ATP-BINDING PROTEIN-RELATED"/>
    <property type="match status" value="1"/>
</dbReference>
<keyword evidence="7" id="KW-1185">Reference proteome</keyword>
<evidence type="ECO:0000256" key="4">
    <source>
        <dbReference type="ARBA" id="ARBA00022840"/>
    </source>
</evidence>
<dbReference type="InterPro" id="IPR027417">
    <property type="entry name" value="P-loop_NTPase"/>
</dbReference>
<evidence type="ECO:0000313" key="6">
    <source>
        <dbReference type="EMBL" id="SER70067.1"/>
    </source>
</evidence>
<dbReference type="EMBL" id="FOGU01000002">
    <property type="protein sequence ID" value="SER70067.1"/>
    <property type="molecule type" value="Genomic_DNA"/>
</dbReference>
<dbReference type="InterPro" id="IPR003593">
    <property type="entry name" value="AAA+_ATPase"/>
</dbReference>
<dbReference type="GO" id="GO:0016887">
    <property type="term" value="F:ATP hydrolysis activity"/>
    <property type="evidence" value="ECO:0007669"/>
    <property type="project" value="InterPro"/>
</dbReference>
<dbReference type="GO" id="GO:0005524">
    <property type="term" value="F:ATP binding"/>
    <property type="evidence" value="ECO:0007669"/>
    <property type="project" value="UniProtKB-KW"/>
</dbReference>
<dbReference type="Proteomes" id="UP000198885">
    <property type="component" value="Unassembled WGS sequence"/>
</dbReference>
<dbReference type="InterPro" id="IPR050166">
    <property type="entry name" value="ABC_transporter_ATP-bind"/>
</dbReference>
<reference evidence="6 7" key="1">
    <citation type="submission" date="2016-10" db="EMBL/GenBank/DDBJ databases">
        <authorList>
            <person name="de Groot N.N."/>
        </authorList>
    </citation>
    <scope>NUCLEOTIDE SEQUENCE [LARGE SCALE GENOMIC DNA]</scope>
    <source>
        <strain evidence="6 7">DSM 23042</strain>
    </source>
</reference>
<proteinExistence type="inferred from homology"/>
<keyword evidence="3" id="KW-0547">Nucleotide-binding</keyword>
<evidence type="ECO:0000256" key="2">
    <source>
        <dbReference type="ARBA" id="ARBA00022448"/>
    </source>
</evidence>
<keyword evidence="2" id="KW-0813">Transport</keyword>
<gene>
    <name evidence="6" type="ORF">SAMN04490244_102202</name>
</gene>
<organism evidence="6 7">
    <name type="scientific">Tranquillimonas rosea</name>
    <dbReference type="NCBI Taxonomy" id="641238"/>
    <lineage>
        <taxon>Bacteria</taxon>
        <taxon>Pseudomonadati</taxon>
        <taxon>Pseudomonadota</taxon>
        <taxon>Alphaproteobacteria</taxon>
        <taxon>Rhodobacterales</taxon>
        <taxon>Roseobacteraceae</taxon>
        <taxon>Tranquillimonas</taxon>
    </lineage>
</organism>
<feature type="domain" description="ABC transporter" evidence="5">
    <location>
        <begin position="2"/>
        <end position="229"/>
    </location>
</feature>
<dbReference type="STRING" id="641238.SAMN04490244_102202"/>
<evidence type="ECO:0000256" key="1">
    <source>
        <dbReference type="ARBA" id="ARBA00005417"/>
    </source>
</evidence>
<keyword evidence="4 6" id="KW-0067">ATP-binding</keyword>
<evidence type="ECO:0000256" key="3">
    <source>
        <dbReference type="ARBA" id="ARBA00022741"/>
    </source>
</evidence>
<dbReference type="PROSITE" id="PS50893">
    <property type="entry name" value="ABC_TRANSPORTER_2"/>
    <property type="match status" value="1"/>
</dbReference>
<dbReference type="OrthoDB" id="9802264at2"/>
<dbReference type="SMART" id="SM00382">
    <property type="entry name" value="AAA"/>
    <property type="match status" value="1"/>
</dbReference>
<evidence type="ECO:0000259" key="5">
    <source>
        <dbReference type="PROSITE" id="PS50893"/>
    </source>
</evidence>
<dbReference type="SUPFAM" id="SSF52540">
    <property type="entry name" value="P-loop containing nucleoside triphosphate hydrolases"/>
    <property type="match status" value="1"/>
</dbReference>
<dbReference type="Pfam" id="PF00005">
    <property type="entry name" value="ABC_tran"/>
    <property type="match status" value="1"/>
</dbReference>
<sequence>MITAPGLSLSGTADIAGTRVFGPLEMRVPAGRWTCLLGPSGVGKSTILRTFAGIDDEVALDGTCGADDGAPLAGRVALMAQSDLLMPWLTVLDNALLGARLRGETPDRDAARAILSRVGLEAHSDKKPGALSGGQRQRAALARTLMEDRPVVLLDEPFSALDAATRARMQDLAAELLRGRTVLHVTHDAAEAARLGERILLLTEHELQTVAPPDTPMPRAADGEETLAAQGRLTRCLLEAA</sequence>
<dbReference type="PANTHER" id="PTHR42788:SF19">
    <property type="entry name" value="ALIPHATIC SULFONATES IMPORT ATP-BINDING PROTEIN SSUB 2"/>
    <property type="match status" value="1"/>
</dbReference>
<protein>
    <submittedName>
        <fullName evidence="6">Putative hydroxymethylpyrimidine transport system ATP-binding protein</fullName>
    </submittedName>
</protein>
<comment type="similarity">
    <text evidence="1">Belongs to the ABC transporter superfamily.</text>
</comment>
<dbReference type="Gene3D" id="3.40.50.300">
    <property type="entry name" value="P-loop containing nucleotide triphosphate hydrolases"/>
    <property type="match status" value="1"/>
</dbReference>